<dbReference type="InterPro" id="IPR011049">
    <property type="entry name" value="Serralysin-like_metalloprot_C"/>
</dbReference>
<dbReference type="Gene3D" id="2.150.10.10">
    <property type="entry name" value="Serralysin-like metalloprotease, C-terminal"/>
    <property type="match status" value="17"/>
</dbReference>
<sequence>MVVDLDGDGVDGIAANGSILFDHNSDKVATGTGWISPDDGLLVIDKNGNGLIDDGTELFGDGNPDSKRDLNDPAELSAGIIALRKYDWNKDGRFDANDASFADVKVWRDLNQDGISQANELFSLTDVGIQSINLTPTSTTNVDVGNGNVADSTGRFTRTDGSDGNFYDLLLANNSFYREFKDAIVLTEKAKTIADMKGSGMVRDLREAASIDDSLADAIAALAPGMSRDEMVSRMDAILLQWANTSTMKDTRTRMAESGGINGTFQVFKSGDGGEDLTQIVSILERFNGSAFFGQGADGRLTVGNVSYESSQATVEGVVTRSFNINLEPGSADLLKQSYEALKNSAYAALVLQTRLKDYMQDFELNLDAGEFKVDIGKALTRLKGSYTANQRHALENAADLLRYAGGFMGEAGLRMLAQVETWSNALSSTDEGKAVLEAAGFTLANGHFSLANQGEMALGGMGDDSIYGRAGGDIVISGAGNDHVNSGAGRDIVGAGQGDDIVYAGAGNDLVDGGDGNDTLNGEGGNDVLLGGAGDDRLIGGAGHDVLRGGDGNDSLVGGDGNDRLHGGAGDDILEGGVGNDTYLFGRGDGQDLVRVTRDAASDKQNVLVLGAGITAADIELKRVYDTDLGGDGALQIIVKNPDGEADTLTFNGFLYDDDPANAYNSLQFVQFADGTLWTVNDITARLFAVVDGSIRGTVGNDVLHGTEADNKLQGLAGDDTLQGEAGNDELYGGAGNDTLLGGAGDDSLDGGTGNDVLEGGAGNDRLNGGAGNNVYRFGLGDGQDEIASVFDDSTGKSSTLQFKTGIAVADVDVSQVVGNWGSKDLLLRVGQSGDQVLVKGFFDQDDPHGANNPLQQVSFADGTVWTVADLLTRVHAGTEADDSLSGTVADDAIKGGLGNDQLYGRAGNDTLNGGDGDDALYGEAGEDALLGGAGDDMLFGGDNNDTLDGGSGNDRLNGGQGNNRYLFGIGDGRDVIVSELDDTADKANTLVFKAGVGVGDVVLRQVHGAFGSSDLEVSIAGTQDKITIQQFIFNDTVGHASNPVQRFEFADGTIWTLEQIQARLFAGTALDDVLRGTSGADTIHGAAGNDRVSGGAGGDVINGGDGDDWLDGQQDDDVMSGGAGNDYLKGCDGDDVLDGGTGNDRLVGNAGRNIFRFGRGDGQDTILDNSDQGIGSFNTLEMKSGITPGDITLLQVADIAGGPRTDLRIGIVGGSDFITIQNFFKDNDPANVLNPLQQVRFADGTLWSVQDLMGRLFAGTVGDDLIEGTRADDVIRGGAGNDTLIGMAGDDTLHGGAGDDTYRVDEVGDVIVELAGEGVDTIESSVSYTLPEHVEVLKLVGESEINATGNAADNTLIGNVARNTLSGGAGNDVLDGGGGTDTLVGGSGDDIYLVDSTDDVIVEQSGEGYDTVRATSDYTLSDHIEKLVLEGVAQSGTGNALDNEMVGNDTDNRLDGGAGADTMRGGQGNDTYVVDNVGDIIVEAADGGWDMVESGIDYTLGDTLEALRLTGTANLGGTGNAGDNELIGNAGNNRLDGMAGADVMAGGAGDDYYIVDQLGDRVEETANEGIDTIERRFETNYILSDHVENLILAAGVKTGFGNELDNVVTGNDGDNTLGGLAGDDILYGGLGNDALFGDAGADSLHGGDGNDYLDGGSGVDRLEGGAGNDTYIVDDTGDVVVEAVGGGTDAVQASASYTLSANIENLFLTGNAAIDGTGNDLDNYMAGNGADNVLNGGAGNDTLVAGAGNDRVIGGAGDDKYIFDVDSGYNVVDNTGGGSDGVFFINGVTRERLSFERDGNDLLIKIDTSATPAVRVTNHFLGGDYAIDYVQPDGGYMLTATQINQLVAGGGVPGFDQLIEGTAAGEQLAGDAGKDMIRGLDGDDSLFGMAGDDTLLGGEGNDYLSGGNGGGAGSGNDRLEGGTGNDTLVGEDGNDMLIGGAGDDKYIYKSGQDVIDNSGGGNDGLFFQDGITEAQLAFSRTGDDLLITVNGNAANTVRVNNHFLGGDYALDYLQPASGTMLSTAQINAKVGGGDTAPPSPGGGGGDAPSQGNDADYPGKRTGTAAGEQIAGTSGRDLISGLAGNDQLFGMGGDDKLVGGEGDDYLSGGNGSYTGSGNDILVGGEGNDTLVGEDGNDTLFGGAGDDKYVFGGGSDVIDNSGGGTDWLLFNAGNKRINRSRLSFHRDGDDLIVRVDGNANEQVRVYKHFDASGAYAIDYIQPGDGYGIPASSLPALLTPLPGAGAASARTASIGGLIDARPYDMSDAAAGNGERRDFLDDVRDDPGLPGQTWAALPNARAGQSGELQLLVDAMASHGQAAQSGPSMLEPDTMRLDVLGRQLHPDLGRSGIAAMQTM</sequence>
<protein>
    <recommendedName>
        <fullName evidence="10">Haemolysin-type calcium binding-related domain-containing protein</fullName>
    </recommendedName>
</protein>
<keyword evidence="7" id="KW-0843">Virulence</keyword>
<feature type="region of interest" description="Disordered" evidence="9">
    <location>
        <begin position="1908"/>
        <end position="1933"/>
    </location>
</feature>
<keyword evidence="5" id="KW-0677">Repeat</keyword>
<evidence type="ECO:0000256" key="7">
    <source>
        <dbReference type="ARBA" id="ARBA00023026"/>
    </source>
</evidence>
<dbReference type="PROSITE" id="PS00330">
    <property type="entry name" value="HEMOLYSIN_CALCIUM"/>
    <property type="match status" value="15"/>
</dbReference>
<evidence type="ECO:0000256" key="9">
    <source>
        <dbReference type="SAM" id="MobiDB-lite"/>
    </source>
</evidence>
<dbReference type="GO" id="GO:0090729">
    <property type="term" value="F:toxin activity"/>
    <property type="evidence" value="ECO:0007669"/>
    <property type="project" value="UniProtKB-KW"/>
</dbReference>
<dbReference type="InterPro" id="IPR001343">
    <property type="entry name" value="Hemolysn_Ca-bd"/>
</dbReference>
<evidence type="ECO:0000256" key="6">
    <source>
        <dbReference type="ARBA" id="ARBA00022837"/>
    </source>
</evidence>
<dbReference type="Pfam" id="PF00353">
    <property type="entry name" value="HemolysinCabind"/>
    <property type="match status" value="20"/>
</dbReference>
<dbReference type="GO" id="GO:0016020">
    <property type="term" value="C:membrane"/>
    <property type="evidence" value="ECO:0007669"/>
    <property type="project" value="UniProtKB-SubCell"/>
</dbReference>
<keyword evidence="4" id="KW-0800">Toxin</keyword>
<dbReference type="Pfam" id="PF06594">
    <property type="entry name" value="HCBP_related"/>
    <property type="match status" value="3"/>
</dbReference>
<dbReference type="PRINTS" id="PR00313">
    <property type="entry name" value="CABNDNGRPT"/>
</dbReference>
<dbReference type="InterPro" id="IPR003995">
    <property type="entry name" value="RTX_toxin_determinant-A"/>
</dbReference>
<dbReference type="PANTHER" id="PTHR38340">
    <property type="entry name" value="S-LAYER PROTEIN"/>
    <property type="match status" value="1"/>
</dbReference>
<dbReference type="GO" id="GO:0005576">
    <property type="term" value="C:extracellular region"/>
    <property type="evidence" value="ECO:0007669"/>
    <property type="project" value="UniProtKB-SubCell"/>
</dbReference>
<keyword evidence="8" id="KW-0472">Membrane</keyword>
<organism evidence="11 12">
    <name type="scientific">Solilutibacter pythonis</name>
    <dbReference type="NCBI Taxonomy" id="2483112"/>
    <lineage>
        <taxon>Bacteria</taxon>
        <taxon>Pseudomonadati</taxon>
        <taxon>Pseudomonadota</taxon>
        <taxon>Gammaproteobacteria</taxon>
        <taxon>Lysobacterales</taxon>
        <taxon>Lysobacteraceae</taxon>
        <taxon>Solilutibacter</taxon>
    </lineage>
</organism>
<evidence type="ECO:0000313" key="12">
    <source>
        <dbReference type="Proteomes" id="UP000275012"/>
    </source>
</evidence>
<evidence type="ECO:0000259" key="10">
    <source>
        <dbReference type="Pfam" id="PF06594"/>
    </source>
</evidence>
<dbReference type="InterPro" id="IPR010566">
    <property type="entry name" value="Haemolys_ca-bd"/>
</dbReference>
<comment type="subcellular location">
    <subcellularLocation>
        <location evidence="1">Membrane</location>
    </subcellularLocation>
    <subcellularLocation>
        <location evidence="2">Secreted</location>
    </subcellularLocation>
</comment>
<evidence type="ECO:0000256" key="2">
    <source>
        <dbReference type="ARBA" id="ARBA00004613"/>
    </source>
</evidence>
<keyword evidence="3" id="KW-0964">Secreted</keyword>
<feature type="domain" description="Haemolysin-type calcium binding-related" evidence="10">
    <location>
        <begin position="1208"/>
        <end position="1252"/>
    </location>
</feature>
<reference evidence="11 12" key="1">
    <citation type="submission" date="2018-10" db="EMBL/GenBank/DDBJ databases">
        <title>Proposal of Lysobacter pythonis sp. nov. isolated from royal pythons (Python regius).</title>
        <authorList>
            <person name="Hans-Juergen B."/>
            <person name="Huptas C."/>
            <person name="Sandra B."/>
            <person name="Igor L."/>
            <person name="Joachim S."/>
            <person name="Siegfried S."/>
            <person name="Mareike W."/>
            <person name="Peter K."/>
        </authorList>
    </citation>
    <scope>NUCLEOTIDE SEQUENCE [LARGE SCALE GENOMIC DNA]</scope>
    <source>
        <strain evidence="11 12">4284/11</strain>
    </source>
</reference>
<evidence type="ECO:0000256" key="8">
    <source>
        <dbReference type="ARBA" id="ARBA00023136"/>
    </source>
</evidence>
<comment type="caution">
    <text evidence="11">The sequence shown here is derived from an EMBL/GenBank/DDBJ whole genome shotgun (WGS) entry which is preliminary data.</text>
</comment>
<dbReference type="InterPro" id="IPR018511">
    <property type="entry name" value="Hemolysin-typ_Ca-bd_CS"/>
</dbReference>
<gene>
    <name evidence="11" type="ORF">EBB59_09205</name>
</gene>
<dbReference type="SUPFAM" id="SSF51120">
    <property type="entry name" value="beta-Roll"/>
    <property type="match status" value="11"/>
</dbReference>
<dbReference type="PANTHER" id="PTHR38340:SF1">
    <property type="entry name" value="S-LAYER PROTEIN"/>
    <property type="match status" value="1"/>
</dbReference>
<feature type="region of interest" description="Disordered" evidence="9">
    <location>
        <begin position="2031"/>
        <end position="2068"/>
    </location>
</feature>
<evidence type="ECO:0000256" key="4">
    <source>
        <dbReference type="ARBA" id="ARBA00022656"/>
    </source>
</evidence>
<accession>A0A3M2HSZ1</accession>
<dbReference type="PRINTS" id="PR01488">
    <property type="entry name" value="RTXTOXINA"/>
</dbReference>
<evidence type="ECO:0000256" key="5">
    <source>
        <dbReference type="ARBA" id="ARBA00022737"/>
    </source>
</evidence>
<feature type="domain" description="Haemolysin-type calcium binding-related" evidence="10">
    <location>
        <begin position="1016"/>
        <end position="1060"/>
    </location>
</feature>
<keyword evidence="6" id="KW-0106">Calcium</keyword>
<dbReference type="InterPro" id="IPR050557">
    <property type="entry name" value="RTX_toxin/Mannuronan_C5-epim"/>
</dbReference>
<name>A0A3M2HSZ1_9GAMM</name>
<evidence type="ECO:0000256" key="1">
    <source>
        <dbReference type="ARBA" id="ARBA00004370"/>
    </source>
</evidence>
<keyword evidence="12" id="KW-1185">Reference proteome</keyword>
<evidence type="ECO:0000256" key="3">
    <source>
        <dbReference type="ARBA" id="ARBA00022525"/>
    </source>
</evidence>
<feature type="domain" description="Haemolysin-type calcium binding-related" evidence="10">
    <location>
        <begin position="826"/>
        <end position="871"/>
    </location>
</feature>
<feature type="region of interest" description="Disordered" evidence="9">
    <location>
        <begin position="716"/>
        <end position="738"/>
    </location>
</feature>
<evidence type="ECO:0000313" key="11">
    <source>
        <dbReference type="EMBL" id="RMH90943.1"/>
    </source>
</evidence>
<dbReference type="Proteomes" id="UP000275012">
    <property type="component" value="Unassembled WGS sequence"/>
</dbReference>
<dbReference type="EMBL" id="RFLY01000012">
    <property type="protein sequence ID" value="RMH90943.1"/>
    <property type="molecule type" value="Genomic_DNA"/>
</dbReference>
<proteinExistence type="predicted"/>
<dbReference type="GO" id="GO:0005509">
    <property type="term" value="F:calcium ion binding"/>
    <property type="evidence" value="ECO:0007669"/>
    <property type="project" value="InterPro"/>
</dbReference>